<keyword evidence="1" id="KW-0732">Signal</keyword>
<feature type="chain" id="PRO_5016289320" evidence="1">
    <location>
        <begin position="18"/>
        <end position="229"/>
    </location>
</feature>
<reference evidence="2" key="1">
    <citation type="submission" date="2016-12" db="EMBL/GenBank/DDBJ databases">
        <title>The genomes of Aspergillus section Nigri reveals drivers in fungal speciation.</title>
        <authorList>
            <consortium name="DOE Joint Genome Institute"/>
            <person name="Vesth T.C."/>
            <person name="Nybo J."/>
            <person name="Theobald S."/>
            <person name="Brandl J."/>
            <person name="Frisvad J.C."/>
            <person name="Nielsen K.F."/>
            <person name="Lyhne E.K."/>
            <person name="Kogle M.E."/>
            <person name="Kuo A."/>
            <person name="Riley R."/>
            <person name="Clum A."/>
            <person name="Nolan M."/>
            <person name="Lipzen A."/>
            <person name="Salamov A."/>
            <person name="Henrissat B."/>
            <person name="Wiebenga A."/>
            <person name="De vries R.P."/>
            <person name="Grigoriev I.V."/>
            <person name="Mortensen U.H."/>
            <person name="Andersen M.R."/>
            <person name="Baker S.E."/>
        </authorList>
    </citation>
    <scope>NUCLEOTIDE SEQUENCE</scope>
    <source>
        <strain evidence="2">CBS 122712</strain>
    </source>
</reference>
<dbReference type="Proteomes" id="UP000246171">
    <property type="component" value="Unassembled WGS sequence"/>
</dbReference>
<dbReference type="GeneID" id="37059640"/>
<keyword evidence="3" id="KW-1185">Reference proteome</keyword>
<dbReference type="VEuPathDB" id="FungiDB:BO83DRAFT_88320"/>
<proteinExistence type="predicted"/>
<organism evidence="2 3">
    <name type="scientific">Aspergillus eucalypticola (strain CBS 122712 / IBT 29274)</name>
    <dbReference type="NCBI Taxonomy" id="1448314"/>
    <lineage>
        <taxon>Eukaryota</taxon>
        <taxon>Fungi</taxon>
        <taxon>Dikarya</taxon>
        <taxon>Ascomycota</taxon>
        <taxon>Pezizomycotina</taxon>
        <taxon>Eurotiomycetes</taxon>
        <taxon>Eurotiomycetidae</taxon>
        <taxon>Eurotiales</taxon>
        <taxon>Aspergillaceae</taxon>
        <taxon>Aspergillus</taxon>
        <taxon>Aspergillus subgen. Circumdati</taxon>
    </lineage>
</organism>
<feature type="signal peptide" evidence="1">
    <location>
        <begin position="1"/>
        <end position="17"/>
    </location>
</feature>
<comment type="caution">
    <text evidence="2">The sequence shown here is derived from an EMBL/GenBank/DDBJ whole genome shotgun (WGS) entry which is preliminary data.</text>
</comment>
<evidence type="ECO:0000256" key="1">
    <source>
        <dbReference type="SAM" id="SignalP"/>
    </source>
</evidence>
<dbReference type="AlphaFoldDB" id="A0A317V3I5"/>
<dbReference type="EMBL" id="MSFU01000020">
    <property type="protein sequence ID" value="PWY68209.1"/>
    <property type="molecule type" value="Genomic_DNA"/>
</dbReference>
<evidence type="ECO:0000313" key="3">
    <source>
        <dbReference type="Proteomes" id="UP000246171"/>
    </source>
</evidence>
<name>A0A317V3I5_ASPEC</name>
<dbReference type="PANTHER" id="PTHR38049:SF1">
    <property type="entry name" value="PROTEIN KINASE DOMAIN-CONTAINING PROTEIN"/>
    <property type="match status" value="1"/>
</dbReference>
<dbReference type="RefSeq" id="XP_025385889.1">
    <property type="nucleotide sequence ID" value="XM_025537678.1"/>
</dbReference>
<accession>A0A317V3I5</accession>
<evidence type="ECO:0000313" key="2">
    <source>
        <dbReference type="EMBL" id="PWY68209.1"/>
    </source>
</evidence>
<protein>
    <submittedName>
        <fullName evidence="2">Uncharacterized protein</fullName>
    </submittedName>
</protein>
<sequence>MVFSLVMMSTLVPTIIGLNEATKGARDQEETRRAESRSRRCHLVATCEETTGSPTQRQQVHNAKVYLDKDYKVYIIKQPSPSMAPFNGQYYTHPAFGQDNSAGLISMSPEEPPLARWVYLDKETKQLSYGNRKDSEENVCGPFDWTEDEQYVTLEGNERWLAVRLPDDVRREQEYEDLGLDDDKAVKGLWRLYFDREGNSLDLPEGTEMMTIRLKRDPVEEEEEEDDFF</sequence>
<dbReference type="OrthoDB" id="3928002at2759"/>
<dbReference type="PANTHER" id="PTHR38049">
    <property type="entry name" value="RICIN B LECTIN DOMAIN-CONTAINING PROTEIN"/>
    <property type="match status" value="1"/>
</dbReference>
<gene>
    <name evidence="2" type="ORF">BO83DRAFT_88320</name>
</gene>